<name>A0A9D4E0N0_DREPO</name>
<dbReference type="AlphaFoldDB" id="A0A9D4E0N0"/>
<feature type="region of interest" description="Disordered" evidence="1">
    <location>
        <begin position="160"/>
        <end position="179"/>
    </location>
</feature>
<reference evidence="4" key="1">
    <citation type="journal article" date="2019" name="bioRxiv">
        <title>The Genome of the Zebra Mussel, Dreissena polymorpha: A Resource for Invasive Species Research.</title>
        <authorList>
            <person name="McCartney M.A."/>
            <person name="Auch B."/>
            <person name="Kono T."/>
            <person name="Mallez S."/>
            <person name="Zhang Y."/>
            <person name="Obille A."/>
            <person name="Becker A."/>
            <person name="Abrahante J.E."/>
            <person name="Garbe J."/>
            <person name="Badalamenti J.P."/>
            <person name="Herman A."/>
            <person name="Mangelson H."/>
            <person name="Liachko I."/>
            <person name="Sullivan S."/>
            <person name="Sone E.D."/>
            <person name="Koren S."/>
            <person name="Silverstein K.A.T."/>
            <person name="Beckman K.B."/>
            <person name="Gohl D.M."/>
        </authorList>
    </citation>
    <scope>NUCLEOTIDE SEQUENCE</scope>
    <source>
        <strain evidence="4">Duluth1</strain>
        <tissue evidence="4">Whole animal</tissue>
    </source>
</reference>
<evidence type="ECO:0000313" key="5">
    <source>
        <dbReference type="Proteomes" id="UP000828390"/>
    </source>
</evidence>
<dbReference type="SUPFAM" id="SSF64268">
    <property type="entry name" value="PX domain"/>
    <property type="match status" value="1"/>
</dbReference>
<dbReference type="InterPro" id="IPR036871">
    <property type="entry name" value="PX_dom_sf"/>
</dbReference>
<gene>
    <name evidence="4" type="ORF">DPMN_171171</name>
</gene>
<dbReference type="Pfam" id="PF26034">
    <property type="entry name" value="PHAT_SMAUG"/>
    <property type="match status" value="1"/>
</dbReference>
<dbReference type="InterPro" id="IPR058599">
    <property type="entry name" value="PHAT_Smg/ZCCHC2-like"/>
</dbReference>
<feature type="domain" description="SMAUG/ZCCHC2-like PHAT" evidence="3">
    <location>
        <begin position="28"/>
        <end position="125"/>
    </location>
</feature>
<comment type="caution">
    <text evidence="4">The sequence shown here is derived from an EMBL/GenBank/DDBJ whole genome shotgun (WGS) entry which is preliminary data.</text>
</comment>
<feature type="domain" description="RNA-binding protein vts1-like alpha-helical" evidence="2">
    <location>
        <begin position="1"/>
        <end position="23"/>
    </location>
</feature>
<keyword evidence="5" id="KW-1185">Reference proteome</keyword>
<organism evidence="4 5">
    <name type="scientific">Dreissena polymorpha</name>
    <name type="common">Zebra mussel</name>
    <name type="synonym">Mytilus polymorpha</name>
    <dbReference type="NCBI Taxonomy" id="45954"/>
    <lineage>
        <taxon>Eukaryota</taxon>
        <taxon>Metazoa</taxon>
        <taxon>Spiralia</taxon>
        <taxon>Lophotrochozoa</taxon>
        <taxon>Mollusca</taxon>
        <taxon>Bivalvia</taxon>
        <taxon>Autobranchia</taxon>
        <taxon>Heteroconchia</taxon>
        <taxon>Euheterodonta</taxon>
        <taxon>Imparidentia</taxon>
        <taxon>Neoheterodontei</taxon>
        <taxon>Myida</taxon>
        <taxon>Dreissenoidea</taxon>
        <taxon>Dreissenidae</taxon>
        <taxon>Dreissena</taxon>
    </lineage>
</organism>
<feature type="compositionally biased region" description="Polar residues" evidence="1">
    <location>
        <begin position="629"/>
        <end position="657"/>
    </location>
</feature>
<evidence type="ECO:0000259" key="3">
    <source>
        <dbReference type="Pfam" id="PF26034"/>
    </source>
</evidence>
<feature type="compositionally biased region" description="Polar residues" evidence="1">
    <location>
        <begin position="523"/>
        <end position="543"/>
    </location>
</feature>
<proteinExistence type="predicted"/>
<protein>
    <recommendedName>
        <fullName evidence="6">CCHC-type domain-containing protein</fullName>
    </recommendedName>
</protein>
<feature type="compositionally biased region" description="Polar residues" evidence="1">
    <location>
        <begin position="801"/>
        <end position="815"/>
    </location>
</feature>
<dbReference type="Gene3D" id="3.30.1520.10">
    <property type="entry name" value="Phox-like domain"/>
    <property type="match status" value="1"/>
</dbReference>
<dbReference type="Pfam" id="PF25479">
    <property type="entry name" value="Vts1"/>
    <property type="match status" value="1"/>
</dbReference>
<dbReference type="Proteomes" id="UP000828390">
    <property type="component" value="Unassembled WGS sequence"/>
</dbReference>
<evidence type="ECO:0008006" key="6">
    <source>
        <dbReference type="Google" id="ProtNLM"/>
    </source>
</evidence>
<feature type="compositionally biased region" description="Low complexity" evidence="1">
    <location>
        <begin position="371"/>
        <end position="381"/>
    </location>
</feature>
<evidence type="ECO:0000256" key="1">
    <source>
        <dbReference type="SAM" id="MobiDB-lite"/>
    </source>
</evidence>
<dbReference type="InterPro" id="IPR042344">
    <property type="entry name" value="ZCCHC14"/>
</dbReference>
<feature type="region of interest" description="Disordered" evidence="1">
    <location>
        <begin position="592"/>
        <end position="657"/>
    </location>
</feature>
<dbReference type="InterPro" id="IPR057327">
    <property type="entry name" value="Vts1_dom"/>
</dbReference>
<dbReference type="PANTHER" id="PTHR16195">
    <property type="entry name" value="ZINC FINGER CCHC DOMAIN CONTAINING PROTEIN"/>
    <property type="match status" value="1"/>
</dbReference>
<evidence type="ECO:0000259" key="2">
    <source>
        <dbReference type="Pfam" id="PF25479"/>
    </source>
</evidence>
<feature type="compositionally biased region" description="Low complexity" evidence="1">
    <location>
        <begin position="163"/>
        <end position="179"/>
    </location>
</feature>
<feature type="region of interest" description="Disordered" evidence="1">
    <location>
        <begin position="798"/>
        <end position="823"/>
    </location>
</feature>
<evidence type="ECO:0000313" key="4">
    <source>
        <dbReference type="EMBL" id="KAH3769890.1"/>
    </source>
</evidence>
<feature type="compositionally biased region" description="Basic and acidic residues" evidence="1">
    <location>
        <begin position="602"/>
        <end position="616"/>
    </location>
</feature>
<feature type="compositionally biased region" description="Pro residues" evidence="1">
    <location>
        <begin position="544"/>
        <end position="557"/>
    </location>
</feature>
<dbReference type="GO" id="GO:0035091">
    <property type="term" value="F:phosphatidylinositol binding"/>
    <property type="evidence" value="ECO:0007669"/>
    <property type="project" value="InterPro"/>
</dbReference>
<reference evidence="4" key="2">
    <citation type="submission" date="2020-11" db="EMBL/GenBank/DDBJ databases">
        <authorList>
            <person name="McCartney M.A."/>
            <person name="Auch B."/>
            <person name="Kono T."/>
            <person name="Mallez S."/>
            <person name="Becker A."/>
            <person name="Gohl D.M."/>
            <person name="Silverstein K.A.T."/>
            <person name="Koren S."/>
            <person name="Bechman K.B."/>
            <person name="Herman A."/>
            <person name="Abrahante J.E."/>
            <person name="Garbe J."/>
        </authorList>
    </citation>
    <scope>NUCLEOTIDE SEQUENCE</scope>
    <source>
        <strain evidence="4">Duluth1</strain>
        <tissue evidence="4">Whole animal</tissue>
    </source>
</reference>
<feature type="region of interest" description="Disordered" evidence="1">
    <location>
        <begin position="371"/>
        <end position="396"/>
    </location>
</feature>
<dbReference type="CDD" id="cd06093">
    <property type="entry name" value="PX_domain"/>
    <property type="match status" value="1"/>
</dbReference>
<accession>A0A9D4E0N0</accession>
<dbReference type="EMBL" id="JAIWYP010000009">
    <property type="protein sequence ID" value="KAH3769890.1"/>
    <property type="molecule type" value="Genomic_DNA"/>
</dbReference>
<dbReference type="PANTHER" id="PTHR16195:SF16">
    <property type="entry name" value="ZINC FINGER CCHC DOMAIN-CONTAINING PROTEIN 14"/>
    <property type="match status" value="1"/>
</dbReference>
<sequence>MLHMCLPLELRFLGSCVEDLAKKDFQHLREYELRANNRRDISELSNETSYDTFRNTLAVYLALLHSANTICSHKIFTMLERHRHCALEVKNGMDSETVHRILLVLSMAMNHPAFTFAQKQTMSDMYITASEAAVKNMSKKMQEPELLILSESCETRPCDQGHSPMCSPMSSGSSPMQMIPSPQPLHSLQEKAYVCNIKVCGSRLRDGVKNMTEYHIQVTWSNGETGEVYKTYQELEEFHNKLLHKKSLKIPKLQGSQNHHRETIEQLNQYFQTLSEQKLSKLQSDMYTKFLLSHGVKTSVDASTSPPRSIQKEPPSAKYLSLSRGEAGSEEPALEFLGSLCNLSSTTPYPHDLNQQAVTISPSYSGLKAPSSLASSPCPSHDSLDSISPPLEAPDSTEMSQLLSGELATYVEHLEKFSFQQVCDMDPEMFQRLGIPSEAAQRIKNLISEKMREMTVPHMPNGLVDQAVLSSSFNCQGRYQMVPLHYPPMFPVPPGHHPIALNSQTMLYHQNMLPLSHMPSGSLLPTNRNTNEASPTNFEHSTPSPSPHVPYSTPSPSPLLSTPLIPPLMSTLTPSPHVPTPLVPPLMLALKQQQLSTDSSSDEDKHSSQQRGKDKANSAPNSARFGLSDINSRTNGNQSLATNGNSGYNSDPTFNGRQRTQLGRLTIPMPDNSLKPQFKFLRPCVMFNPQTHPPMFIPQTCINSSNRPIIPHNLSQCHTTNVVSHSGSVSTATSTVAGPGSVSVSHPINATATNFAASGSAHSTNGVPVQVNLTLNKPFKGSAGIVAPVSVYERSGPVVNGESTPSQTMSSNESPAQWAGGSVAPSVPSSVTLTYSSSSPTLASTRSSCAVSVCQCPSCPSRNGQPSIHYAQPNFHHYQHPQFFQYSHHMPMYPMPYMPVLNHNGFTQDMLSQPMFYSYGAGLAFPGMPGGYNAFSSNGGLVNTADMQRKVKRMNCHNCGSDKHAATDCTESSMQTQLGQSMYSYDPKYEPEKQ</sequence>
<feature type="region of interest" description="Disordered" evidence="1">
    <location>
        <begin position="518"/>
        <end position="558"/>
    </location>
</feature>